<evidence type="ECO:0000313" key="2">
    <source>
        <dbReference type="EMBL" id="GAA4906106.1"/>
    </source>
</evidence>
<protein>
    <recommendedName>
        <fullName evidence="4">Outer membrane protein with beta-barrel domain</fullName>
    </recommendedName>
</protein>
<accession>A0ABP9FLA8</accession>
<gene>
    <name evidence="2" type="ORF">GCM10023313_06000</name>
</gene>
<feature type="coiled-coil region" evidence="1">
    <location>
        <begin position="122"/>
        <end position="196"/>
    </location>
</feature>
<reference evidence="3" key="1">
    <citation type="journal article" date="2019" name="Int. J. Syst. Evol. Microbiol.">
        <title>The Global Catalogue of Microorganisms (GCM) 10K type strain sequencing project: providing services to taxonomists for standard genome sequencing and annotation.</title>
        <authorList>
            <consortium name="The Broad Institute Genomics Platform"/>
            <consortium name="The Broad Institute Genome Sequencing Center for Infectious Disease"/>
            <person name="Wu L."/>
            <person name="Ma J."/>
        </authorList>
    </citation>
    <scope>NUCLEOTIDE SEQUENCE [LARGE SCALE GENOMIC DNA]</scope>
    <source>
        <strain evidence="3">JCM 18283</strain>
    </source>
</reference>
<sequence length="465" mass="52538">MLARCLQAQDQADTVLSAKDIKGFVQGIQSRITSLDKTTGKGLGNWLKGIRKQEKKIQVEVSKKDTTAAKQLFAGSTATYDKWEQQLKGNDTTQQLKEYIPALDTLKTTLRYLEGKADPKQLAEAKQLLQQYESKLQVSNTIKQQLNERKQQLTGKLKELGMAKQLENYKQQVYYYNQQLNEYKALLKDRKKLEAKTIAILRNSRLYKNFLKKNSVLAKLFGVPENYGTPVSLAGLQTRASVTQQLQQRLGSMTGATGGMDINPQQYLNQQMQVAQSQLNTLKDKAIKLGISNSADAADMPDFKPNLEKMKSFWQRLEYGVNLQSQKSNRWLPSITDIGLNMGYKISAKSVVGIGAAYRLGWGQPLSKIRLTHEGIGLRSYLDIKIKGSIWLSGGYELNYNQRMNDLSATLKNLHAWQKSGLIGITKKIKIKGKKELKTSFLYDLLHNNQTPQGPAFRFRVGWGF</sequence>
<keyword evidence="3" id="KW-1185">Reference proteome</keyword>
<dbReference type="RefSeq" id="WP_345329420.1">
    <property type="nucleotide sequence ID" value="NZ_BAABJI010000001.1"/>
</dbReference>
<name>A0ABP9FLA8_9SPHI</name>
<evidence type="ECO:0000256" key="1">
    <source>
        <dbReference type="SAM" id="Coils"/>
    </source>
</evidence>
<dbReference type="EMBL" id="BAABJI010000001">
    <property type="protein sequence ID" value="GAA4906106.1"/>
    <property type="molecule type" value="Genomic_DNA"/>
</dbReference>
<evidence type="ECO:0008006" key="4">
    <source>
        <dbReference type="Google" id="ProtNLM"/>
    </source>
</evidence>
<dbReference type="Proteomes" id="UP001501436">
    <property type="component" value="Unassembled WGS sequence"/>
</dbReference>
<organism evidence="2 3">
    <name type="scientific">Mucilaginibacter defluvii</name>
    <dbReference type="NCBI Taxonomy" id="1196019"/>
    <lineage>
        <taxon>Bacteria</taxon>
        <taxon>Pseudomonadati</taxon>
        <taxon>Bacteroidota</taxon>
        <taxon>Sphingobacteriia</taxon>
        <taxon>Sphingobacteriales</taxon>
        <taxon>Sphingobacteriaceae</taxon>
        <taxon>Mucilaginibacter</taxon>
    </lineage>
</organism>
<keyword evidence="1" id="KW-0175">Coiled coil</keyword>
<evidence type="ECO:0000313" key="3">
    <source>
        <dbReference type="Proteomes" id="UP001501436"/>
    </source>
</evidence>
<comment type="caution">
    <text evidence="2">The sequence shown here is derived from an EMBL/GenBank/DDBJ whole genome shotgun (WGS) entry which is preliminary data.</text>
</comment>
<proteinExistence type="predicted"/>